<evidence type="ECO:0000313" key="2">
    <source>
        <dbReference type="Proteomes" id="UP001142393"/>
    </source>
</evidence>
<accession>A0A9W8NV12</accession>
<comment type="caution">
    <text evidence="1">The sequence shown here is derived from an EMBL/GenBank/DDBJ whole genome shotgun (WGS) entry which is preliminary data.</text>
</comment>
<organism evidence="1 2">
    <name type="scientific">Lentinula detonsa</name>
    <dbReference type="NCBI Taxonomy" id="2804962"/>
    <lineage>
        <taxon>Eukaryota</taxon>
        <taxon>Fungi</taxon>
        <taxon>Dikarya</taxon>
        <taxon>Basidiomycota</taxon>
        <taxon>Agaricomycotina</taxon>
        <taxon>Agaricomycetes</taxon>
        <taxon>Agaricomycetidae</taxon>
        <taxon>Agaricales</taxon>
        <taxon>Marasmiineae</taxon>
        <taxon>Omphalotaceae</taxon>
        <taxon>Lentinula</taxon>
    </lineage>
</organism>
<protein>
    <submittedName>
        <fullName evidence="1">Uncharacterized protein</fullName>
    </submittedName>
</protein>
<name>A0A9W8NV12_9AGAR</name>
<sequence>MFYVQDPRLVLGSLLERIPDLDGIYAQLRELAENKNLSTYLSKKKIVGVFLGLLIFFVEVKNRNGNFVGSFTDIIHIFSIYSGAFEIFVAKFLPDSCLQMHWPDQSRRSGHSRNRLLSPREDIRDWRIFRVSL</sequence>
<keyword evidence="2" id="KW-1185">Reference proteome</keyword>
<gene>
    <name evidence="1" type="ORF">DFH05DRAFT_1505402</name>
</gene>
<dbReference type="AlphaFoldDB" id="A0A9W8NV12"/>
<dbReference type="Proteomes" id="UP001142393">
    <property type="component" value="Unassembled WGS sequence"/>
</dbReference>
<evidence type="ECO:0000313" key="1">
    <source>
        <dbReference type="EMBL" id="KAJ3741278.1"/>
    </source>
</evidence>
<reference evidence="1 2" key="1">
    <citation type="journal article" date="2023" name="Proc. Natl. Acad. Sci. U.S.A.">
        <title>A global phylogenomic analysis of the shiitake genus Lentinula.</title>
        <authorList>
            <person name="Sierra-Patev S."/>
            <person name="Min B."/>
            <person name="Naranjo-Ortiz M."/>
            <person name="Looney B."/>
            <person name="Konkel Z."/>
            <person name="Slot J.C."/>
            <person name="Sakamoto Y."/>
            <person name="Steenwyk J.L."/>
            <person name="Rokas A."/>
            <person name="Carro J."/>
            <person name="Camarero S."/>
            <person name="Ferreira P."/>
            <person name="Molpeceres G."/>
            <person name="Ruiz-Duenas F.J."/>
            <person name="Serrano A."/>
            <person name="Henrissat B."/>
            <person name="Drula E."/>
            <person name="Hughes K.W."/>
            <person name="Mata J.L."/>
            <person name="Ishikawa N.K."/>
            <person name="Vargas-Isla R."/>
            <person name="Ushijima S."/>
            <person name="Smith C.A."/>
            <person name="Donoghue J."/>
            <person name="Ahrendt S."/>
            <person name="Andreopoulos W."/>
            <person name="He G."/>
            <person name="LaButti K."/>
            <person name="Lipzen A."/>
            <person name="Ng V."/>
            <person name="Riley R."/>
            <person name="Sandor L."/>
            <person name="Barry K."/>
            <person name="Martinez A.T."/>
            <person name="Xiao Y."/>
            <person name="Gibbons J.G."/>
            <person name="Terashima K."/>
            <person name="Grigoriev I.V."/>
            <person name="Hibbett D."/>
        </authorList>
    </citation>
    <scope>NUCLEOTIDE SEQUENCE [LARGE SCALE GENOMIC DNA]</scope>
    <source>
        <strain evidence="1 2">TFB7810</strain>
    </source>
</reference>
<proteinExistence type="predicted"/>
<dbReference type="EMBL" id="JANVFU010000012">
    <property type="protein sequence ID" value="KAJ3741278.1"/>
    <property type="molecule type" value="Genomic_DNA"/>
</dbReference>